<dbReference type="PANTHER" id="PTHR10194:SF52">
    <property type="entry name" value="RAS GTPASE-ACTIVATING PROTEIN NGAP"/>
    <property type="match status" value="1"/>
</dbReference>
<keyword evidence="4" id="KW-1185">Reference proteome</keyword>
<dbReference type="GO" id="GO:0005096">
    <property type="term" value="F:GTPase activator activity"/>
    <property type="evidence" value="ECO:0007669"/>
    <property type="project" value="UniProtKB-KW"/>
</dbReference>
<reference evidence="4" key="1">
    <citation type="journal article" date="2017" name="Nat. Commun.">
        <title>The North American bullfrog draft genome provides insight into hormonal regulation of long noncoding RNA.</title>
        <authorList>
            <person name="Hammond S.A."/>
            <person name="Warren R.L."/>
            <person name="Vandervalk B.P."/>
            <person name="Kucuk E."/>
            <person name="Khan H."/>
            <person name="Gibb E.A."/>
            <person name="Pandoh P."/>
            <person name="Kirk H."/>
            <person name="Zhao Y."/>
            <person name="Jones M."/>
            <person name="Mungall A.J."/>
            <person name="Coope R."/>
            <person name="Pleasance S."/>
            <person name="Moore R.A."/>
            <person name="Holt R.A."/>
            <person name="Round J.M."/>
            <person name="Ohora S."/>
            <person name="Walle B.V."/>
            <person name="Veldhoen N."/>
            <person name="Helbing C.C."/>
            <person name="Birol I."/>
        </authorList>
    </citation>
    <scope>NUCLEOTIDE SEQUENCE [LARGE SCALE GENOMIC DNA]</scope>
</reference>
<gene>
    <name evidence="3" type="ORF">AB205_0126050</name>
</gene>
<dbReference type="InterPro" id="IPR001936">
    <property type="entry name" value="RasGAP_dom"/>
</dbReference>
<dbReference type="SUPFAM" id="SSF48350">
    <property type="entry name" value="GTPase activation domain, GAP"/>
    <property type="match status" value="1"/>
</dbReference>
<evidence type="ECO:0000313" key="4">
    <source>
        <dbReference type="Proteomes" id="UP000228934"/>
    </source>
</evidence>
<dbReference type="PANTHER" id="PTHR10194">
    <property type="entry name" value="RAS GTPASE-ACTIVATING PROTEINS"/>
    <property type="match status" value="1"/>
</dbReference>
<dbReference type="InterPro" id="IPR039360">
    <property type="entry name" value="Ras_GTPase"/>
</dbReference>
<feature type="domain" description="Ras-GAP" evidence="2">
    <location>
        <begin position="1"/>
        <end position="97"/>
    </location>
</feature>
<dbReference type="OrthoDB" id="5572587at2759"/>
<dbReference type="Gene3D" id="1.10.506.10">
    <property type="entry name" value="GTPase Activation - p120gap, domain 1"/>
    <property type="match status" value="1"/>
</dbReference>
<accession>A0A2G9P7L4</accession>
<dbReference type="PROSITE" id="PS50018">
    <property type="entry name" value="RAS_GTPASE_ACTIV_2"/>
    <property type="match status" value="1"/>
</dbReference>
<evidence type="ECO:0000313" key="3">
    <source>
        <dbReference type="EMBL" id="PIN98912.1"/>
    </source>
</evidence>
<evidence type="ECO:0000259" key="2">
    <source>
        <dbReference type="PROSITE" id="PS50018"/>
    </source>
</evidence>
<dbReference type="InterPro" id="IPR008936">
    <property type="entry name" value="Rho_GTPase_activation_prot"/>
</dbReference>
<dbReference type="AlphaFoldDB" id="A0A2G9P7L4"/>
<dbReference type="Proteomes" id="UP000228934">
    <property type="component" value="Unassembled WGS sequence"/>
</dbReference>
<protein>
    <recommendedName>
        <fullName evidence="2">Ras-GAP domain-containing protein</fullName>
    </recommendedName>
</protein>
<sequence length="97" mass="11102">DFLTDLVMSEVDRCGDHDVLIFRENTLATKAIEEYLKLVGQKYLHDALGEFIKALYESDENCEVDPGKCSSSELSEHQSNLKMCCELAFCKIINSYW</sequence>
<proteinExistence type="predicted"/>
<keyword evidence="1" id="KW-0343">GTPase activation</keyword>
<dbReference type="EMBL" id="KV923904">
    <property type="protein sequence ID" value="PIN98912.1"/>
    <property type="molecule type" value="Genomic_DNA"/>
</dbReference>
<organism evidence="3 4">
    <name type="scientific">Aquarana catesbeiana</name>
    <name type="common">American bullfrog</name>
    <name type="synonym">Rana catesbeiana</name>
    <dbReference type="NCBI Taxonomy" id="8400"/>
    <lineage>
        <taxon>Eukaryota</taxon>
        <taxon>Metazoa</taxon>
        <taxon>Chordata</taxon>
        <taxon>Craniata</taxon>
        <taxon>Vertebrata</taxon>
        <taxon>Euteleostomi</taxon>
        <taxon>Amphibia</taxon>
        <taxon>Batrachia</taxon>
        <taxon>Anura</taxon>
        <taxon>Neobatrachia</taxon>
        <taxon>Ranoidea</taxon>
        <taxon>Ranidae</taxon>
        <taxon>Aquarana</taxon>
    </lineage>
</organism>
<feature type="non-terminal residue" evidence="3">
    <location>
        <position position="1"/>
    </location>
</feature>
<dbReference type="Pfam" id="PF00616">
    <property type="entry name" value="RasGAP"/>
    <property type="match status" value="1"/>
</dbReference>
<name>A0A2G9P7L4_AQUCT</name>
<evidence type="ECO:0000256" key="1">
    <source>
        <dbReference type="ARBA" id="ARBA00022468"/>
    </source>
</evidence>